<dbReference type="OrthoDB" id="8449606at2"/>
<protein>
    <submittedName>
        <fullName evidence="2">Uncharacterized protein</fullName>
    </submittedName>
</protein>
<feature type="transmembrane region" description="Helical" evidence="1">
    <location>
        <begin position="15"/>
        <end position="37"/>
    </location>
</feature>
<organism evidence="2 3">
    <name type="scientific">Paramesorhizobium deserti</name>
    <dbReference type="NCBI Taxonomy" id="1494590"/>
    <lineage>
        <taxon>Bacteria</taxon>
        <taxon>Pseudomonadati</taxon>
        <taxon>Pseudomonadota</taxon>
        <taxon>Alphaproteobacteria</taxon>
        <taxon>Hyphomicrobiales</taxon>
        <taxon>Phyllobacteriaceae</taxon>
        <taxon>Paramesorhizobium</taxon>
    </lineage>
</organism>
<accession>A0A135HZH8</accession>
<comment type="caution">
    <text evidence="2">The sequence shown here is derived from an EMBL/GenBank/DDBJ whole genome shotgun (WGS) entry which is preliminary data.</text>
</comment>
<dbReference type="Proteomes" id="UP000070107">
    <property type="component" value="Unassembled WGS sequence"/>
</dbReference>
<dbReference type="RefSeq" id="WP_068879853.1">
    <property type="nucleotide sequence ID" value="NZ_LNTU01000001.1"/>
</dbReference>
<evidence type="ECO:0000313" key="2">
    <source>
        <dbReference type="EMBL" id="KXF78585.1"/>
    </source>
</evidence>
<evidence type="ECO:0000313" key="3">
    <source>
        <dbReference type="Proteomes" id="UP000070107"/>
    </source>
</evidence>
<evidence type="ECO:0000256" key="1">
    <source>
        <dbReference type="SAM" id="Phobius"/>
    </source>
</evidence>
<name>A0A135HZH8_9HYPH</name>
<feature type="transmembrane region" description="Helical" evidence="1">
    <location>
        <begin position="69"/>
        <end position="90"/>
    </location>
</feature>
<dbReference type="AlphaFoldDB" id="A0A135HZH8"/>
<gene>
    <name evidence="2" type="ORF">ATN84_01970</name>
</gene>
<feature type="transmembrane region" description="Helical" evidence="1">
    <location>
        <begin position="44"/>
        <end position="63"/>
    </location>
</feature>
<proteinExistence type="predicted"/>
<dbReference type="EMBL" id="LNTU01000001">
    <property type="protein sequence ID" value="KXF78585.1"/>
    <property type="molecule type" value="Genomic_DNA"/>
</dbReference>
<sequence length="115" mass="12463">MDAAVNNGPWLPVELVNVALAGALFFFCLGFSFWRALNDRLHPVYWRSAAALIWVGVVTIAFAGSRPDVWVILLNLGWLLLLAGMAATLLRAGAMFFQHLHNGSGGRPGASSRKV</sequence>
<reference evidence="2 3" key="1">
    <citation type="submission" date="2015-11" db="EMBL/GenBank/DDBJ databases">
        <title>Draft genome sequence of Paramesorhizobium deserti A-3-E, a strain highly resistant to diverse beta-lactam antibiotics.</title>
        <authorList>
            <person name="Lv R."/>
            <person name="Yang X."/>
            <person name="Fang N."/>
            <person name="Guo J."/>
            <person name="Luo X."/>
            <person name="Peng F."/>
            <person name="Yang R."/>
            <person name="Cui Y."/>
            <person name="Fang C."/>
            <person name="Song Y."/>
        </authorList>
    </citation>
    <scope>NUCLEOTIDE SEQUENCE [LARGE SCALE GENOMIC DNA]</scope>
    <source>
        <strain evidence="2 3">A-3-E</strain>
    </source>
</reference>
<keyword evidence="1" id="KW-1133">Transmembrane helix</keyword>
<keyword evidence="1" id="KW-0812">Transmembrane</keyword>
<keyword evidence="1" id="KW-0472">Membrane</keyword>
<keyword evidence="3" id="KW-1185">Reference proteome</keyword>